<feature type="compositionally biased region" description="Basic and acidic residues" evidence="1">
    <location>
        <begin position="47"/>
        <end position="70"/>
    </location>
</feature>
<keyword evidence="3" id="KW-1185">Reference proteome</keyword>
<comment type="caution">
    <text evidence="2">The sequence shown here is derived from an EMBL/GenBank/DDBJ whole genome shotgun (WGS) entry which is preliminary data.</text>
</comment>
<dbReference type="EMBL" id="LSSL01001180">
    <property type="protein sequence ID" value="OLY82911.1"/>
    <property type="molecule type" value="Genomic_DNA"/>
</dbReference>
<dbReference type="OrthoDB" id="5556956at2759"/>
<dbReference type="AlphaFoldDB" id="A0A1R0H197"/>
<evidence type="ECO:0000313" key="2">
    <source>
        <dbReference type="EMBL" id="OLY82911.1"/>
    </source>
</evidence>
<gene>
    <name evidence="2" type="ORF">AYI68_g2960</name>
</gene>
<protein>
    <recommendedName>
        <fullName evidence="4">Protein FAF1</fullName>
    </recommendedName>
</protein>
<evidence type="ECO:0008006" key="4">
    <source>
        <dbReference type="Google" id="ProtNLM"/>
    </source>
</evidence>
<feature type="region of interest" description="Disordered" evidence="1">
    <location>
        <begin position="42"/>
        <end position="70"/>
    </location>
</feature>
<dbReference type="PANTHER" id="PTHR28096">
    <property type="entry name" value="PROTEIN FAF1"/>
    <property type="match status" value="1"/>
</dbReference>
<proteinExistence type="predicted"/>
<dbReference type="GO" id="GO:0005730">
    <property type="term" value="C:nucleolus"/>
    <property type="evidence" value="ECO:0007669"/>
    <property type="project" value="TreeGrafter"/>
</dbReference>
<sequence length="210" mass="24274">MNIRSREGVSRKVQVVDATEIDKHSGKKFEGNTKQEYKTFMSSKIENVVKPKHENAKKPESKEEDEDKKKDLELKELLSTSRIIEELSNSAVAGKDRLNYMNKKMIQLGLDKQKKIKIPRDQFYIAQGNRLKKADREITQNRDRGILTNSVKRQIEEKYSISELGKKKHKKAGVNLDKGRFRNGTLFVSKAAIRKNENPVSRSVFRKKKA</sequence>
<evidence type="ECO:0000313" key="3">
    <source>
        <dbReference type="Proteomes" id="UP000187455"/>
    </source>
</evidence>
<dbReference type="InterPro" id="IPR053030">
    <property type="entry name" value="Ribosomal_biogenesis_FAF1-like"/>
</dbReference>
<organism evidence="2 3">
    <name type="scientific">Smittium mucronatum</name>
    <dbReference type="NCBI Taxonomy" id="133383"/>
    <lineage>
        <taxon>Eukaryota</taxon>
        <taxon>Fungi</taxon>
        <taxon>Fungi incertae sedis</taxon>
        <taxon>Zoopagomycota</taxon>
        <taxon>Kickxellomycotina</taxon>
        <taxon>Harpellomycetes</taxon>
        <taxon>Harpellales</taxon>
        <taxon>Legeriomycetaceae</taxon>
        <taxon>Smittium</taxon>
    </lineage>
</organism>
<dbReference type="STRING" id="133383.A0A1R0H197"/>
<reference evidence="2 3" key="1">
    <citation type="journal article" date="2016" name="Mol. Biol. Evol.">
        <title>Genome-Wide Survey of Gut Fungi (Harpellales) Reveals the First Horizontally Transferred Ubiquitin Gene from a Mosquito Host.</title>
        <authorList>
            <person name="Wang Y."/>
            <person name="White M.M."/>
            <person name="Kvist S."/>
            <person name="Moncalvo J.M."/>
        </authorList>
    </citation>
    <scope>NUCLEOTIDE SEQUENCE [LARGE SCALE GENOMIC DNA]</scope>
    <source>
        <strain evidence="2 3">ALG-7-W6</strain>
    </source>
</reference>
<evidence type="ECO:0000256" key="1">
    <source>
        <dbReference type="SAM" id="MobiDB-lite"/>
    </source>
</evidence>
<name>A0A1R0H197_9FUNG</name>
<dbReference type="PANTHER" id="PTHR28096:SF1">
    <property type="entry name" value="PROTEIN FAF1"/>
    <property type="match status" value="1"/>
</dbReference>
<dbReference type="Proteomes" id="UP000187455">
    <property type="component" value="Unassembled WGS sequence"/>
</dbReference>
<dbReference type="GO" id="GO:0000462">
    <property type="term" value="P:maturation of SSU-rRNA from tricistronic rRNA transcript (SSU-rRNA, 5.8S rRNA, LSU-rRNA)"/>
    <property type="evidence" value="ECO:0007669"/>
    <property type="project" value="TreeGrafter"/>
</dbReference>
<accession>A0A1R0H197</accession>